<dbReference type="SUPFAM" id="SSF49299">
    <property type="entry name" value="PKD domain"/>
    <property type="match status" value="10"/>
</dbReference>
<feature type="domain" description="PKD" evidence="1">
    <location>
        <begin position="1550"/>
        <end position="1633"/>
    </location>
</feature>
<dbReference type="FunFam" id="2.60.40.10:FF:000270">
    <property type="entry name" value="Cell surface protein"/>
    <property type="match status" value="2"/>
</dbReference>
<feature type="domain" description="PKD" evidence="1">
    <location>
        <begin position="1143"/>
        <end position="1218"/>
    </location>
</feature>
<protein>
    <submittedName>
        <fullName evidence="2">PKD domain-containing protein</fullName>
    </submittedName>
</protein>
<feature type="domain" description="PKD" evidence="1">
    <location>
        <begin position="1726"/>
        <end position="1793"/>
    </location>
</feature>
<dbReference type="SMART" id="SM00722">
    <property type="entry name" value="CASH"/>
    <property type="match status" value="4"/>
</dbReference>
<feature type="domain" description="PKD" evidence="1">
    <location>
        <begin position="1223"/>
        <end position="1306"/>
    </location>
</feature>
<dbReference type="Proteomes" id="UP001042704">
    <property type="component" value="Chromosome"/>
</dbReference>
<dbReference type="SMART" id="SM00089">
    <property type="entry name" value="PKD"/>
    <property type="match status" value="10"/>
</dbReference>
<dbReference type="EMBL" id="CP036172">
    <property type="protein sequence ID" value="QSZ67668.1"/>
    <property type="molecule type" value="Genomic_DNA"/>
</dbReference>
<dbReference type="PROSITE" id="PS50093">
    <property type="entry name" value="PKD"/>
    <property type="match status" value="10"/>
</dbReference>
<gene>
    <name evidence="2" type="ORF">RJ40_09195</name>
</gene>
<feature type="domain" description="PKD" evidence="1">
    <location>
        <begin position="1467"/>
        <end position="1546"/>
    </location>
</feature>
<reference evidence="2" key="2">
    <citation type="submission" date="2019-02" db="EMBL/GenBank/DDBJ databases">
        <authorList>
            <person name="Chen S.-C."/>
            <person name="Chien H.-H."/>
            <person name="Lai M.-C."/>
        </authorList>
    </citation>
    <scope>NUCLEOTIDE SEQUENCE</scope>
    <source>
        <strain evidence="2">N2F9704</strain>
    </source>
</reference>
<sequence>MPVTPGASIQDVVDIAAPGDVITVNAGTYDEDVTVDKRLTLRGEGDVIVNGGFVLTGTADGTTVENFIVNQGTDSVAINVNSVNDAVVRGCTVSGGIYGIYIQSATNCTVEGCTVSNVENNGIHLESAGQSQVLDNQVSGCGGGFSGFGILLYTNSPDCLISGNTVQGCTDRGIQIQSGCQGAVIESNICSGNNGGLRVSGCTGTPTVLRDNTVLGDHNTAVSLEGVDSVIVENVTARDGKSGIFLTDAENITLTNSTFTGFTGYGLFVFSGSYATNSLIANNLFNNTQNVLIPDKSVTTGTRWNTTQTAGENIRGGSFLGGNLWLTPDGTGFSQTRADFDLDGICDEGYDLGNGCTDSLPLQNGGPSASFSVTPSSVMTGIPVSFNDTSVGDPASWTWTFDEEDPITITDPADRNVTRTYDTADTYQATLTVKNEFGTNTTTRTVTIEPFSIQGAVNAAAPGDVVLVPSGTYEEDVTVNKNITLRGSENAVLNGRITIIGVDGATVEHLTVNGVEGDSAIELFSVSGCTVRDNTVTGGRYGISLGCGSSDCLVSGNHVEGYSNGGIVLSGCGSGNEVVANTCSGGNYGFEVKSCTGPNTLRDNIALHTNRAIQLNYPGSVVIENVTLKGGTDGVAHYGEDDLTLTNSTIVGFNHGLYFQSGSCQDHALIANNRFNNTNNVRIDPGADLSNVRWNTTKTAGENIRGGSFRGGNLWLTPEGTGFSQTHADFDLDGFCDEGYDLGNGCTDYLPLQNGGPSASFTVAPPTIMTGVPVSFNDTSVGDPSSWTWTFDGETETTRNVTHTYATAGTHQATLTVKNEFGTNTTTCTLDVTPYTIQGAVDAAAPGDVVLVPAGEYTESVRVDKNITLRGSEGAVLNGRITITSGADGATVENLTVNCGGITSITLSGVSGCTVRNNTVTGGYSGICLDSGSSNCLVSGNRVEGYSQNGICIKMWSSGNEIVANTCSGGFYGFHIENCRGPNTLRDNTVLNATNGINLPNPGPVVIENVTMHIKPGGQGVIFSGNDALTLTNSIITGASVGLSLSPDSGLDHMLIANNLFNNTQNLYIGYGADLSGARWNTTKTAGENIRGGPSLGGNLWLTPEGTGFSETHLDLDGDGICDERYDLGAGCIDHLPLHTCLPTANFTVTPAGGSTPLEVQFADASSGVNPRTYSWDFGDATSDQAAPSHTFTTNGTYQVSLTVTNDFGSDTTTRTVTALDPPIAVISTNLTEGNAPLTVQFTDDSTGCVFTRLWDFDDRTNATAAGVSHTFENPGTYNVTLNASNPYASAEAAVKVVVLAPPEANFTFTPTAGNTPLTVTFNETTTGDVDTWAWDFGDGTPTVSGRNVTHTFNERGTFPVTLTASNAFGSNATTRTVTVHAAPAAGFDLNVSEGNDPLTVLVTNTSTGDFTKCVLDFGDGTGTVVMSGETAAHTFARPDTYTITLNASNAYGFNRTTSTVTVHAAPAAGFDLNVSEGNDPLTVLVTNTSTGDFTKCVLDFGDGTGTVVMTGETAAHTFARPDTYTITLNASNAYGFNRTTSTVTVLPPPVAAFTQNIDEGNAPLTVAFTDGSTGNVTAWQWDFGDGNVSTEENPSHEYVTPGTYPVVLNASNVYGFSLSDSTVTILAPPKANFTQSADEGNAPLAVTFTDGSTGNVTSWQWDFGDGNVSTEENPSHEYVTAGTYTVQLNASNAYGFSLSESSVTILAPPLARFGSKVGADGNLREVAFTDRSTGNITAWQWEFGDGASSTNPNPVHTYAEFGTYNVTLSVRNAYDANATTAAVTLTTPSSHGGRSPASAGAASKIPAGGHASFGVRESAIHEVTVTASDAISRVLVTVEPTTKPNSIEAPADAVYEYDQVTLYHTTEDALAGAAFDFTVPKTWLDEQGAGPDDVVLYRYHDGAWHALPTSVVSEDESGYSFTAESPGFAFFAIGADGRGVHPSAGTNVTRPTPDVVETVTTAAATTAPATTPQQQTPLPWWLAAVAAGAAVALRHRR</sequence>
<dbReference type="PANTHER" id="PTHR36842">
    <property type="entry name" value="PROTEIN TOLB HOMOLOG"/>
    <property type="match status" value="1"/>
</dbReference>
<dbReference type="InterPro" id="IPR011050">
    <property type="entry name" value="Pectin_lyase_fold/virulence"/>
</dbReference>
<dbReference type="InterPro" id="IPR013783">
    <property type="entry name" value="Ig-like_fold"/>
</dbReference>
<feature type="domain" description="PKD" evidence="1">
    <location>
        <begin position="1384"/>
        <end position="1463"/>
    </location>
</feature>
<proteinExistence type="predicted"/>
<dbReference type="PANTHER" id="PTHR36842:SF1">
    <property type="entry name" value="PROTEIN TOLB"/>
    <property type="match status" value="1"/>
</dbReference>
<feature type="domain" description="PKD" evidence="1">
    <location>
        <begin position="1303"/>
        <end position="1380"/>
    </location>
</feature>
<name>A0A8A3S691_9EURY</name>
<dbReference type="Pfam" id="PF18911">
    <property type="entry name" value="PKD_4"/>
    <property type="match status" value="10"/>
</dbReference>
<dbReference type="InterPro" id="IPR035986">
    <property type="entry name" value="PKD_dom_sf"/>
</dbReference>
<accession>A0A8A3S691</accession>
<dbReference type="Gene3D" id="2.160.20.10">
    <property type="entry name" value="Single-stranded right-handed beta-helix, Pectin lyase-like"/>
    <property type="match status" value="3"/>
</dbReference>
<dbReference type="InterPro" id="IPR007742">
    <property type="entry name" value="NosD_dom"/>
</dbReference>
<dbReference type="InterPro" id="IPR012334">
    <property type="entry name" value="Pectin_lyas_fold"/>
</dbReference>
<dbReference type="NCBIfam" id="TIGR04213">
    <property type="entry name" value="PGF_pre_PGF"/>
    <property type="match status" value="1"/>
</dbReference>
<dbReference type="GeneID" id="76424542"/>
<feature type="domain" description="PKD" evidence="1">
    <location>
        <begin position="757"/>
        <end position="833"/>
    </location>
</feature>
<dbReference type="CDD" id="cd00146">
    <property type="entry name" value="PKD"/>
    <property type="match status" value="10"/>
</dbReference>
<dbReference type="InterPro" id="IPR022409">
    <property type="entry name" value="PKD/Chitinase_dom"/>
</dbReference>
<dbReference type="InterPro" id="IPR000601">
    <property type="entry name" value="PKD_dom"/>
</dbReference>
<dbReference type="NCBIfam" id="TIGR03804">
    <property type="entry name" value="para_beta_helix"/>
    <property type="match status" value="3"/>
</dbReference>
<dbReference type="InterPro" id="IPR026453">
    <property type="entry name" value="PGF_pre_PGF"/>
</dbReference>
<feature type="domain" description="PKD" evidence="1">
    <location>
        <begin position="367"/>
        <end position="449"/>
    </location>
</feature>
<dbReference type="RefSeq" id="WP_265580577.1">
    <property type="nucleotide sequence ID" value="NZ_CP036172.1"/>
</dbReference>
<evidence type="ECO:0000313" key="2">
    <source>
        <dbReference type="EMBL" id="QSZ67668.1"/>
    </source>
</evidence>
<dbReference type="Pfam" id="PF05048">
    <property type="entry name" value="NosD"/>
    <property type="match status" value="4"/>
</dbReference>
<keyword evidence="3" id="KW-1185">Reference proteome</keyword>
<evidence type="ECO:0000313" key="3">
    <source>
        <dbReference type="Proteomes" id="UP001042704"/>
    </source>
</evidence>
<reference evidence="2" key="1">
    <citation type="journal article" date="2001" name="Int. J. Syst. Evol. Microbiol.">
        <title>Methanofollis aquaemaris sp. nov., a methanogen isolated from an aquaculture fish pond.</title>
        <authorList>
            <person name="Lai M.C."/>
            <person name="Chen S.C."/>
        </authorList>
    </citation>
    <scope>NUCLEOTIDE SEQUENCE</scope>
    <source>
        <strain evidence="2">N2F9704</strain>
    </source>
</reference>
<feature type="domain" description="PKD" evidence="1">
    <location>
        <begin position="1630"/>
        <end position="1706"/>
    </location>
</feature>
<dbReference type="InterPro" id="IPR022441">
    <property type="entry name" value="Para_beta_helix_rpt-2"/>
</dbReference>
<organism evidence="2 3">
    <name type="scientific">Methanofollis aquaemaris</name>
    <dbReference type="NCBI Taxonomy" id="126734"/>
    <lineage>
        <taxon>Archaea</taxon>
        <taxon>Methanobacteriati</taxon>
        <taxon>Methanobacteriota</taxon>
        <taxon>Stenosarchaea group</taxon>
        <taxon>Methanomicrobia</taxon>
        <taxon>Methanomicrobiales</taxon>
        <taxon>Methanomicrobiaceae</taxon>
        <taxon>Methanofollis</taxon>
    </lineage>
</organism>
<dbReference type="SMART" id="SM00710">
    <property type="entry name" value="PbH1"/>
    <property type="match status" value="25"/>
</dbReference>
<dbReference type="InterPro" id="IPR006626">
    <property type="entry name" value="PbH1"/>
</dbReference>
<dbReference type="KEGG" id="maqe:RJ40_09195"/>
<dbReference type="Gene3D" id="2.60.40.10">
    <property type="entry name" value="Immunoglobulins"/>
    <property type="match status" value="10"/>
</dbReference>
<dbReference type="InterPro" id="IPR006633">
    <property type="entry name" value="Carb-bd_sugar_hydrolysis-dom"/>
</dbReference>
<evidence type="ECO:0000259" key="1">
    <source>
        <dbReference type="PROSITE" id="PS50093"/>
    </source>
</evidence>
<dbReference type="SUPFAM" id="SSF51126">
    <property type="entry name" value="Pectin lyase-like"/>
    <property type="match status" value="3"/>
</dbReference>